<gene>
    <name evidence="1" type="ORF">EBN88_05965</name>
</gene>
<dbReference type="Proteomes" id="UP000278673">
    <property type="component" value="Unassembled WGS sequence"/>
</dbReference>
<keyword evidence="2" id="KW-1185">Reference proteome</keyword>
<evidence type="ECO:0000313" key="1">
    <source>
        <dbReference type="EMBL" id="RMI44144.1"/>
    </source>
</evidence>
<name>A0A3M2M322_9ACTN</name>
<protein>
    <submittedName>
        <fullName evidence="1">Uncharacterized protein</fullName>
    </submittedName>
</protein>
<comment type="caution">
    <text evidence="1">The sequence shown here is derived from an EMBL/GenBank/DDBJ whole genome shotgun (WGS) entry which is preliminary data.</text>
</comment>
<reference evidence="1 2" key="1">
    <citation type="submission" date="2018-10" db="EMBL/GenBank/DDBJ databases">
        <title>Isolation, diversity and antifungal activity of actinobacteria from wheat.</title>
        <authorList>
            <person name="Han C."/>
        </authorList>
    </citation>
    <scope>NUCLEOTIDE SEQUENCE [LARGE SCALE GENOMIC DNA]</scope>
    <source>
        <strain evidence="1 2">NEAU-YY642</strain>
    </source>
</reference>
<dbReference type="EMBL" id="RFFJ01000018">
    <property type="protein sequence ID" value="RMI44144.1"/>
    <property type="molecule type" value="Genomic_DNA"/>
</dbReference>
<organism evidence="1 2">
    <name type="scientific">Streptomyces triticirhizae</name>
    <dbReference type="NCBI Taxonomy" id="2483353"/>
    <lineage>
        <taxon>Bacteria</taxon>
        <taxon>Bacillati</taxon>
        <taxon>Actinomycetota</taxon>
        <taxon>Actinomycetes</taxon>
        <taxon>Kitasatosporales</taxon>
        <taxon>Streptomycetaceae</taxon>
        <taxon>Streptomyces</taxon>
    </lineage>
</organism>
<accession>A0A3M2M322</accession>
<evidence type="ECO:0000313" key="2">
    <source>
        <dbReference type="Proteomes" id="UP000278673"/>
    </source>
</evidence>
<dbReference type="AlphaFoldDB" id="A0A3M2M322"/>
<proteinExistence type="predicted"/>
<sequence length="77" mass="8218">MPQGKHVPDGFVRVRSHIRRLPTARGGGNTKRGLSGWTIAALIAGVWLWGQVFGFGDAGAEEPATSETSVSESADRR</sequence>